<keyword evidence="7 9" id="KW-0503">Monooxygenase</keyword>
<dbReference type="InterPro" id="IPR002401">
    <property type="entry name" value="Cyt_P450_E_grp-I"/>
</dbReference>
<dbReference type="CDD" id="cd11060">
    <property type="entry name" value="CYP57A1-like"/>
    <property type="match status" value="1"/>
</dbReference>
<dbReference type="Proteomes" id="UP001147747">
    <property type="component" value="Unassembled WGS sequence"/>
</dbReference>
<name>A0A9W9W505_9EURO</name>
<dbReference type="OrthoDB" id="3934656at2759"/>
<dbReference type="PANTHER" id="PTHR24305:SF232">
    <property type="entry name" value="P450, PUTATIVE (EUROFUNG)-RELATED"/>
    <property type="match status" value="1"/>
</dbReference>
<dbReference type="InterPro" id="IPR036396">
    <property type="entry name" value="Cyt_P450_sf"/>
</dbReference>
<keyword evidence="3 8" id="KW-0349">Heme</keyword>
<dbReference type="PANTHER" id="PTHR24305">
    <property type="entry name" value="CYTOCHROME P450"/>
    <property type="match status" value="1"/>
</dbReference>
<accession>A0A9W9W505</accession>
<dbReference type="GO" id="GO:0043386">
    <property type="term" value="P:mycotoxin biosynthetic process"/>
    <property type="evidence" value="ECO:0007669"/>
    <property type="project" value="UniProtKB-ARBA"/>
</dbReference>
<evidence type="ECO:0000313" key="11">
    <source>
        <dbReference type="EMBL" id="KAJ5403520.1"/>
    </source>
</evidence>
<reference evidence="11" key="2">
    <citation type="journal article" date="2023" name="IMA Fungus">
        <title>Comparative genomic study of the Penicillium genus elucidates a diverse pangenome and 15 lateral gene transfer events.</title>
        <authorList>
            <person name="Petersen C."/>
            <person name="Sorensen T."/>
            <person name="Nielsen M.R."/>
            <person name="Sondergaard T.E."/>
            <person name="Sorensen J.L."/>
            <person name="Fitzpatrick D.A."/>
            <person name="Frisvad J.C."/>
            <person name="Nielsen K.L."/>
        </authorList>
    </citation>
    <scope>NUCLEOTIDE SEQUENCE</scope>
    <source>
        <strain evidence="11">IBT 29677</strain>
    </source>
</reference>
<dbReference type="AlphaFoldDB" id="A0A9W9W505"/>
<dbReference type="InterPro" id="IPR001128">
    <property type="entry name" value="Cyt_P450"/>
</dbReference>
<dbReference type="RefSeq" id="XP_056490762.1">
    <property type="nucleotide sequence ID" value="XM_056628028.1"/>
</dbReference>
<proteinExistence type="inferred from homology"/>
<dbReference type="GO" id="GO:0020037">
    <property type="term" value="F:heme binding"/>
    <property type="evidence" value="ECO:0007669"/>
    <property type="project" value="InterPro"/>
</dbReference>
<keyword evidence="5 9" id="KW-0560">Oxidoreductase</keyword>
<reference evidence="11" key="1">
    <citation type="submission" date="2022-12" db="EMBL/GenBank/DDBJ databases">
        <authorList>
            <person name="Petersen C."/>
        </authorList>
    </citation>
    <scope>NUCLEOTIDE SEQUENCE</scope>
    <source>
        <strain evidence="11">IBT 29677</strain>
    </source>
</reference>
<evidence type="ECO:0000256" key="5">
    <source>
        <dbReference type="ARBA" id="ARBA00023002"/>
    </source>
</evidence>
<evidence type="ECO:0000313" key="12">
    <source>
        <dbReference type="Proteomes" id="UP001147747"/>
    </source>
</evidence>
<gene>
    <name evidence="11" type="ORF">N7509_003391</name>
</gene>
<evidence type="ECO:0000256" key="7">
    <source>
        <dbReference type="ARBA" id="ARBA00023033"/>
    </source>
</evidence>
<dbReference type="InterPro" id="IPR050121">
    <property type="entry name" value="Cytochrome_P450_monoxygenase"/>
</dbReference>
<keyword evidence="6 8" id="KW-0408">Iron</keyword>
<keyword evidence="10" id="KW-0812">Transmembrane</keyword>
<dbReference type="InterPro" id="IPR017972">
    <property type="entry name" value="Cyt_P450_CS"/>
</dbReference>
<organism evidence="11 12">
    <name type="scientific">Penicillium cosmopolitanum</name>
    <dbReference type="NCBI Taxonomy" id="1131564"/>
    <lineage>
        <taxon>Eukaryota</taxon>
        <taxon>Fungi</taxon>
        <taxon>Dikarya</taxon>
        <taxon>Ascomycota</taxon>
        <taxon>Pezizomycotina</taxon>
        <taxon>Eurotiomycetes</taxon>
        <taxon>Eurotiomycetidae</taxon>
        <taxon>Eurotiales</taxon>
        <taxon>Aspergillaceae</taxon>
        <taxon>Penicillium</taxon>
    </lineage>
</organism>
<dbReference type="GeneID" id="81367008"/>
<comment type="similarity">
    <text evidence="2 9">Belongs to the cytochrome P450 family.</text>
</comment>
<comment type="cofactor">
    <cofactor evidence="1 8">
        <name>heme</name>
        <dbReference type="ChEBI" id="CHEBI:30413"/>
    </cofactor>
</comment>
<evidence type="ECO:0000256" key="8">
    <source>
        <dbReference type="PIRSR" id="PIRSR602401-1"/>
    </source>
</evidence>
<keyword evidence="12" id="KW-1185">Reference proteome</keyword>
<feature type="binding site" description="axial binding residue" evidence="8">
    <location>
        <position position="495"/>
    </location>
    <ligand>
        <name>heme</name>
        <dbReference type="ChEBI" id="CHEBI:30413"/>
    </ligand>
    <ligandPart>
        <name>Fe</name>
        <dbReference type="ChEBI" id="CHEBI:18248"/>
    </ligandPart>
</feature>
<keyword evidence="10" id="KW-1133">Transmembrane helix</keyword>
<protein>
    <submittedName>
        <fullName evidence="11">Cytochrome P450</fullName>
    </submittedName>
</protein>
<evidence type="ECO:0000256" key="6">
    <source>
        <dbReference type="ARBA" id="ARBA00023004"/>
    </source>
</evidence>
<evidence type="ECO:0000256" key="1">
    <source>
        <dbReference type="ARBA" id="ARBA00001971"/>
    </source>
</evidence>
<evidence type="ECO:0000256" key="4">
    <source>
        <dbReference type="ARBA" id="ARBA00022723"/>
    </source>
</evidence>
<dbReference type="Gene3D" id="1.10.630.10">
    <property type="entry name" value="Cytochrome P450"/>
    <property type="match status" value="1"/>
</dbReference>
<evidence type="ECO:0000256" key="2">
    <source>
        <dbReference type="ARBA" id="ARBA00010617"/>
    </source>
</evidence>
<dbReference type="GO" id="GO:0004497">
    <property type="term" value="F:monooxygenase activity"/>
    <property type="evidence" value="ECO:0007669"/>
    <property type="project" value="UniProtKB-KW"/>
</dbReference>
<keyword evidence="4 8" id="KW-0479">Metal-binding</keyword>
<comment type="caution">
    <text evidence="11">The sequence shown here is derived from an EMBL/GenBank/DDBJ whole genome shotgun (WGS) entry which is preliminary data.</text>
</comment>
<evidence type="ECO:0000256" key="10">
    <source>
        <dbReference type="SAM" id="Phobius"/>
    </source>
</evidence>
<dbReference type="PROSITE" id="PS00086">
    <property type="entry name" value="CYTOCHROME_P450"/>
    <property type="match status" value="1"/>
</dbReference>
<dbReference type="SUPFAM" id="SSF48264">
    <property type="entry name" value="Cytochrome P450"/>
    <property type="match status" value="1"/>
</dbReference>
<sequence>MSETLVENLDMEPAAIMSILTEYTDQLNGFKGLIILTLSILISMSYLTAALKPGLRSIPGPIMARLTYLYRPFRIAKGDAPNFYMSLHEKYGPIVRTSPNTVDISDPAALPIIYGISSKFVKSTFYNAFSPVFEGETMPSMFTIRDPVAHQALRRPVAQKFSMSSIKSLEPFADECTSIFLDAMKDFQGQKVDLGVWLQWYAFDVIGAITFQRRFGFMEKREDVMGMIGGLELGLKYAGIVGQVPALHPWLMGNSWVAKLLTAQPFVEIADPLRTMVNVSHPPCFSLIYSGVILMEIQITQECIDDYDKTRDKSHGHRPDFLAWLRSEESKGKQLSNRDMINHLSNNLLAGSDTTAISLRAILYFLVRNKSAYKRAQQEVDMADGHGKLSPMITYGECLELPYLQAVMKEAMRCHPGVSFPLERVVPEEGIDLCGVHLKAGTIVGMNAAVIHRDRTVFGDDADEFRPERWINCSEEQVKLMNRHLMTFGYGSRSCIGKNISIMEMGKLIPQLLRHFEIEWASDESEWRVETFWFAKQNGLICRFRPRGVSPSSS</sequence>
<evidence type="ECO:0000256" key="9">
    <source>
        <dbReference type="RuleBase" id="RU000461"/>
    </source>
</evidence>
<dbReference type="PRINTS" id="PR00385">
    <property type="entry name" value="P450"/>
</dbReference>
<dbReference type="GO" id="GO:0005506">
    <property type="term" value="F:iron ion binding"/>
    <property type="evidence" value="ECO:0007669"/>
    <property type="project" value="InterPro"/>
</dbReference>
<evidence type="ECO:0000256" key="3">
    <source>
        <dbReference type="ARBA" id="ARBA00022617"/>
    </source>
</evidence>
<dbReference type="Pfam" id="PF00067">
    <property type="entry name" value="p450"/>
    <property type="match status" value="1"/>
</dbReference>
<keyword evidence="10" id="KW-0472">Membrane</keyword>
<feature type="transmembrane region" description="Helical" evidence="10">
    <location>
        <begin position="32"/>
        <end position="51"/>
    </location>
</feature>
<dbReference type="FunFam" id="1.10.630.10:FF:000050">
    <property type="entry name" value="Cytochrome P450 monooxygenase"/>
    <property type="match status" value="1"/>
</dbReference>
<dbReference type="PRINTS" id="PR00463">
    <property type="entry name" value="EP450I"/>
</dbReference>
<dbReference type="GO" id="GO:0016705">
    <property type="term" value="F:oxidoreductase activity, acting on paired donors, with incorporation or reduction of molecular oxygen"/>
    <property type="evidence" value="ECO:0007669"/>
    <property type="project" value="InterPro"/>
</dbReference>
<dbReference type="EMBL" id="JAPZBU010000005">
    <property type="protein sequence ID" value="KAJ5403520.1"/>
    <property type="molecule type" value="Genomic_DNA"/>
</dbReference>